<name>D2R140_PIRSD</name>
<evidence type="ECO:0000256" key="1">
    <source>
        <dbReference type="ARBA" id="ARBA00009600"/>
    </source>
</evidence>
<dbReference type="EMBL" id="CP001848">
    <property type="protein sequence ID" value="ADB18525.1"/>
    <property type="molecule type" value="Genomic_DNA"/>
</dbReference>
<dbReference type="SUPFAM" id="SSF143456">
    <property type="entry name" value="VC0467-like"/>
    <property type="match status" value="1"/>
</dbReference>
<accession>D2R140</accession>
<organism evidence="2 3">
    <name type="scientific">Pirellula staleyi (strain ATCC 27377 / DSM 6068 / ICPB 4128)</name>
    <name type="common">Pirella staleyi</name>
    <dbReference type="NCBI Taxonomy" id="530564"/>
    <lineage>
        <taxon>Bacteria</taxon>
        <taxon>Pseudomonadati</taxon>
        <taxon>Planctomycetota</taxon>
        <taxon>Planctomycetia</taxon>
        <taxon>Pirellulales</taxon>
        <taxon>Pirellulaceae</taxon>
        <taxon>Pirellula</taxon>
    </lineage>
</organism>
<proteinExistence type="inferred from homology"/>
<dbReference type="OrthoDB" id="9807486at2"/>
<protein>
    <submittedName>
        <fullName evidence="2">Uncharacterized protein</fullName>
    </submittedName>
</protein>
<dbReference type="STRING" id="530564.Psta_3870"/>
<dbReference type="InterPro" id="IPR003774">
    <property type="entry name" value="AlgH-like"/>
</dbReference>
<gene>
    <name evidence="2" type="ordered locus">Psta_3870</name>
</gene>
<dbReference type="Pfam" id="PF02622">
    <property type="entry name" value="DUF179"/>
    <property type="match status" value="1"/>
</dbReference>
<keyword evidence="3" id="KW-1185">Reference proteome</keyword>
<dbReference type="KEGG" id="psl:Psta_3870"/>
<dbReference type="AlphaFoldDB" id="D2R140"/>
<sequence>MTSLQGHFLAASPHLGDPNFFRTVVLMIKHDAQGALGLVLTRPMQETVAELWQRVTAETIANTGSVHLGGPVNGPLVAIHRMASAAEAEVFDGVYFSAHSEQISRIVHQTKKPYLLFAGYSGWSGGQLEAELEQGGWLIAPATTELVFSSTDDLWERVVQSIGLAVLSPAIRTKHVPEDPTLN</sequence>
<evidence type="ECO:0000313" key="2">
    <source>
        <dbReference type="EMBL" id="ADB18525.1"/>
    </source>
</evidence>
<dbReference type="GO" id="GO:0005829">
    <property type="term" value="C:cytosol"/>
    <property type="evidence" value="ECO:0007669"/>
    <property type="project" value="TreeGrafter"/>
</dbReference>
<dbReference type="HOGENOM" id="CLU_057596_2_1_0"/>
<comment type="similarity">
    <text evidence="1">Belongs to the UPF0301 (AlgH) family.</text>
</comment>
<dbReference type="PANTHER" id="PTHR30327">
    <property type="entry name" value="UNCHARACTERIZED PROTEIN YQGE"/>
    <property type="match status" value="1"/>
</dbReference>
<dbReference type="PANTHER" id="PTHR30327:SF1">
    <property type="entry name" value="UPF0301 PROTEIN YQGE"/>
    <property type="match status" value="1"/>
</dbReference>
<dbReference type="eggNOG" id="COG1678">
    <property type="taxonomic scope" value="Bacteria"/>
</dbReference>
<dbReference type="Proteomes" id="UP000001887">
    <property type="component" value="Chromosome"/>
</dbReference>
<dbReference type="Gene3D" id="3.40.1740.10">
    <property type="entry name" value="VC0467-like"/>
    <property type="match status" value="1"/>
</dbReference>
<reference evidence="2 3" key="1">
    <citation type="journal article" date="2009" name="Stand. Genomic Sci.">
        <title>Complete genome sequence of Pirellula staleyi type strain (ATCC 27377).</title>
        <authorList>
            <person name="Clum A."/>
            <person name="Tindall B.J."/>
            <person name="Sikorski J."/>
            <person name="Ivanova N."/>
            <person name="Mavrommatis K."/>
            <person name="Lucas S."/>
            <person name="Glavina del Rio T."/>
            <person name="Nolan M."/>
            <person name="Chen F."/>
            <person name="Tice H."/>
            <person name="Pitluck S."/>
            <person name="Cheng J.F."/>
            <person name="Chertkov O."/>
            <person name="Brettin T."/>
            <person name="Han C."/>
            <person name="Detter J.C."/>
            <person name="Kuske C."/>
            <person name="Bruce D."/>
            <person name="Goodwin L."/>
            <person name="Ovchinikova G."/>
            <person name="Pati A."/>
            <person name="Mikhailova N."/>
            <person name="Chen A."/>
            <person name="Palaniappan K."/>
            <person name="Land M."/>
            <person name="Hauser L."/>
            <person name="Chang Y.J."/>
            <person name="Jeffries C.D."/>
            <person name="Chain P."/>
            <person name="Rohde M."/>
            <person name="Goker M."/>
            <person name="Bristow J."/>
            <person name="Eisen J.A."/>
            <person name="Markowitz V."/>
            <person name="Hugenholtz P."/>
            <person name="Kyrpides N.C."/>
            <person name="Klenk H.P."/>
            <person name="Lapidus A."/>
        </authorList>
    </citation>
    <scope>NUCLEOTIDE SEQUENCE [LARGE SCALE GENOMIC DNA]</scope>
    <source>
        <strain evidence="3">ATCC 27377 / DSM 6068 / ICPB 4128</strain>
    </source>
</reference>
<evidence type="ECO:0000313" key="3">
    <source>
        <dbReference type="Proteomes" id="UP000001887"/>
    </source>
</evidence>